<dbReference type="EMBL" id="LOEE01000027">
    <property type="protein sequence ID" value="KXG76471.1"/>
    <property type="molecule type" value="Genomic_DNA"/>
</dbReference>
<dbReference type="OrthoDB" id="1953252at2"/>
<keyword evidence="2" id="KW-1185">Reference proteome</keyword>
<dbReference type="Proteomes" id="UP000070456">
    <property type="component" value="Unassembled WGS sequence"/>
</dbReference>
<evidence type="ECO:0008006" key="3">
    <source>
        <dbReference type="Google" id="ProtNLM"/>
    </source>
</evidence>
<evidence type="ECO:0000313" key="1">
    <source>
        <dbReference type="EMBL" id="KXG76471.1"/>
    </source>
</evidence>
<gene>
    <name evidence="1" type="ORF">AN619_10020</name>
</gene>
<dbReference type="PROSITE" id="PS51257">
    <property type="entry name" value="PROKAR_LIPOPROTEIN"/>
    <property type="match status" value="1"/>
</dbReference>
<evidence type="ECO:0000313" key="2">
    <source>
        <dbReference type="Proteomes" id="UP000070456"/>
    </source>
</evidence>
<organism evidence="1 2">
    <name type="scientific">Thermotalea metallivorans</name>
    <dbReference type="NCBI Taxonomy" id="520762"/>
    <lineage>
        <taxon>Bacteria</taxon>
        <taxon>Bacillati</taxon>
        <taxon>Bacillota</taxon>
        <taxon>Clostridia</taxon>
        <taxon>Peptostreptococcales</taxon>
        <taxon>Thermotaleaceae</taxon>
        <taxon>Thermotalea</taxon>
    </lineage>
</organism>
<proteinExistence type="predicted"/>
<accession>A0A140L7E6</accession>
<name>A0A140L7E6_9FIRM</name>
<reference evidence="1 2" key="1">
    <citation type="submission" date="2015-12" db="EMBL/GenBank/DDBJ databases">
        <title>Draft genome sequence of the thermoanaerobe Thermotalea metallivorans, an isolate from the runoff channel of the Great Artesian Basin, Australia.</title>
        <authorList>
            <person name="Patel B.K."/>
        </authorList>
    </citation>
    <scope>NUCLEOTIDE SEQUENCE [LARGE SCALE GENOMIC DNA]</scope>
    <source>
        <strain evidence="1 2">B2-1</strain>
    </source>
</reference>
<dbReference type="AlphaFoldDB" id="A0A140L7E6"/>
<comment type="caution">
    <text evidence="1">The sequence shown here is derived from an EMBL/GenBank/DDBJ whole genome shotgun (WGS) entry which is preliminary data.</text>
</comment>
<dbReference type="RefSeq" id="WP_068555373.1">
    <property type="nucleotide sequence ID" value="NZ_LOEE01000027.1"/>
</dbReference>
<protein>
    <recommendedName>
        <fullName evidence="3">PrcB C-terminal domain-containing protein</fullName>
    </recommendedName>
</protein>
<sequence>MKKFFLFFVLGSIGMFGLIGCNNQEITGNVKDFKMIYDTGQLDQEVIHWIYQTKSNTGIYKKHFSSGTFILISLTDHPNYLIKKVHIKKDKHGYIFSITLKKSGQVSSLLNEPLPSSPIILQSATANDNATYDMKVIYQ</sequence>